<accession>A0A0C9XPA7</accession>
<dbReference type="EMBL" id="KN838682">
    <property type="protein sequence ID" value="KIJ97837.1"/>
    <property type="molecule type" value="Genomic_DNA"/>
</dbReference>
<dbReference type="HOGENOM" id="CLU_2427335_0_0_1"/>
<evidence type="ECO:0000313" key="2">
    <source>
        <dbReference type="Proteomes" id="UP000054477"/>
    </source>
</evidence>
<reference evidence="2" key="2">
    <citation type="submission" date="2015-01" db="EMBL/GenBank/DDBJ databases">
        <title>Evolutionary Origins and Diversification of the Mycorrhizal Mutualists.</title>
        <authorList>
            <consortium name="DOE Joint Genome Institute"/>
            <consortium name="Mycorrhizal Genomics Consortium"/>
            <person name="Kohler A."/>
            <person name="Kuo A."/>
            <person name="Nagy L.G."/>
            <person name="Floudas D."/>
            <person name="Copeland A."/>
            <person name="Barry K.W."/>
            <person name="Cichocki N."/>
            <person name="Veneault-Fourrey C."/>
            <person name="LaButti K."/>
            <person name="Lindquist E.A."/>
            <person name="Lipzen A."/>
            <person name="Lundell T."/>
            <person name="Morin E."/>
            <person name="Murat C."/>
            <person name="Riley R."/>
            <person name="Ohm R."/>
            <person name="Sun H."/>
            <person name="Tunlid A."/>
            <person name="Henrissat B."/>
            <person name="Grigoriev I.V."/>
            <person name="Hibbett D.S."/>
            <person name="Martin F."/>
        </authorList>
    </citation>
    <scope>NUCLEOTIDE SEQUENCE [LARGE SCALE GENOMIC DNA]</scope>
    <source>
        <strain evidence="2">LaAM-08-1</strain>
    </source>
</reference>
<keyword evidence="2" id="KW-1185">Reference proteome</keyword>
<name>A0A0C9XPA7_9AGAR</name>
<organism evidence="1 2">
    <name type="scientific">Laccaria amethystina LaAM-08-1</name>
    <dbReference type="NCBI Taxonomy" id="1095629"/>
    <lineage>
        <taxon>Eukaryota</taxon>
        <taxon>Fungi</taxon>
        <taxon>Dikarya</taxon>
        <taxon>Basidiomycota</taxon>
        <taxon>Agaricomycotina</taxon>
        <taxon>Agaricomycetes</taxon>
        <taxon>Agaricomycetidae</taxon>
        <taxon>Agaricales</taxon>
        <taxon>Agaricineae</taxon>
        <taxon>Hydnangiaceae</taxon>
        <taxon>Laccaria</taxon>
    </lineage>
</organism>
<evidence type="ECO:0000313" key="1">
    <source>
        <dbReference type="EMBL" id="KIJ97837.1"/>
    </source>
</evidence>
<dbReference type="Proteomes" id="UP000054477">
    <property type="component" value="Unassembled WGS sequence"/>
</dbReference>
<sequence length="91" mass="10502">MSYLCLTEDFTYLHDSNAVFQMQSTLFTVCWSFLIKDGSTFQNMFSLDVDGDREFKGSGKEVPFDGSCNQRPIHLHIYSITRRMGLGYRKA</sequence>
<reference evidence="1 2" key="1">
    <citation type="submission" date="2014-04" db="EMBL/GenBank/DDBJ databases">
        <authorList>
            <consortium name="DOE Joint Genome Institute"/>
            <person name="Kuo A."/>
            <person name="Kohler A."/>
            <person name="Nagy L.G."/>
            <person name="Floudas D."/>
            <person name="Copeland A."/>
            <person name="Barry K.W."/>
            <person name="Cichocki N."/>
            <person name="Veneault-Fourrey C."/>
            <person name="LaButti K."/>
            <person name="Lindquist E.A."/>
            <person name="Lipzen A."/>
            <person name="Lundell T."/>
            <person name="Morin E."/>
            <person name="Murat C."/>
            <person name="Sun H."/>
            <person name="Tunlid A."/>
            <person name="Henrissat B."/>
            <person name="Grigoriev I.V."/>
            <person name="Hibbett D.S."/>
            <person name="Martin F."/>
            <person name="Nordberg H.P."/>
            <person name="Cantor M.N."/>
            <person name="Hua S.X."/>
        </authorList>
    </citation>
    <scope>NUCLEOTIDE SEQUENCE [LARGE SCALE GENOMIC DNA]</scope>
    <source>
        <strain evidence="1 2">LaAM-08-1</strain>
    </source>
</reference>
<dbReference type="AlphaFoldDB" id="A0A0C9XPA7"/>
<dbReference type="OrthoDB" id="3238373at2759"/>
<protein>
    <submittedName>
        <fullName evidence="1">Uncharacterized protein</fullName>
    </submittedName>
</protein>
<gene>
    <name evidence="1" type="ORF">K443DRAFT_681204</name>
</gene>
<proteinExistence type="predicted"/>